<sequence length="261" mass="27075">MTSSLTTARAGDTGSTALVLHGGGGPGTVAPLVARLAERHRVIAPTIPGWDGTPRDPRIATIDDVAAAFLGLLREEDLTAVAVVGSSIGGWVASAMAVLDADEGRLDRVVLIDAVGALVPDEPIREVAGLDPAALAAFSWHDPQRFLATLAALPAEARAGAQRNQAALQALAGDPYMHDPALLDRVGAVRVPVLGVWGASDRVVTPAYGRAMLAAFPDSRFEVVPEAGHLPHLEQPERTAAVLDPFLDRRPGATGRVLQAG</sequence>
<dbReference type="Gene3D" id="3.40.50.1820">
    <property type="entry name" value="alpha/beta hydrolase"/>
    <property type="match status" value="1"/>
</dbReference>
<name>A0ABP8YQC0_9MICO</name>
<dbReference type="InterPro" id="IPR050228">
    <property type="entry name" value="Carboxylesterase_BioH"/>
</dbReference>
<dbReference type="PANTHER" id="PTHR43194:SF5">
    <property type="entry name" value="PIMELOYL-[ACYL-CARRIER PROTEIN] METHYL ESTER ESTERASE"/>
    <property type="match status" value="1"/>
</dbReference>
<reference evidence="3" key="1">
    <citation type="journal article" date="2019" name="Int. J. Syst. Evol. Microbiol.">
        <title>The Global Catalogue of Microorganisms (GCM) 10K type strain sequencing project: providing services to taxonomists for standard genome sequencing and annotation.</title>
        <authorList>
            <consortium name="The Broad Institute Genomics Platform"/>
            <consortium name="The Broad Institute Genome Sequencing Center for Infectious Disease"/>
            <person name="Wu L."/>
            <person name="Ma J."/>
        </authorList>
    </citation>
    <scope>NUCLEOTIDE SEQUENCE [LARGE SCALE GENOMIC DNA]</scope>
    <source>
        <strain evidence="3">JCM 19015</strain>
    </source>
</reference>
<comment type="caution">
    <text evidence="2">The sequence shown here is derived from an EMBL/GenBank/DDBJ whole genome shotgun (WGS) entry which is preliminary data.</text>
</comment>
<dbReference type="Proteomes" id="UP001500121">
    <property type="component" value="Unassembled WGS sequence"/>
</dbReference>
<dbReference type="SUPFAM" id="SSF53474">
    <property type="entry name" value="alpha/beta-Hydrolases"/>
    <property type="match status" value="1"/>
</dbReference>
<dbReference type="InterPro" id="IPR029058">
    <property type="entry name" value="AB_hydrolase_fold"/>
</dbReference>
<keyword evidence="2" id="KW-0378">Hydrolase</keyword>
<evidence type="ECO:0000259" key="1">
    <source>
        <dbReference type="Pfam" id="PF12697"/>
    </source>
</evidence>
<dbReference type="Pfam" id="PF12697">
    <property type="entry name" value="Abhydrolase_6"/>
    <property type="match status" value="1"/>
</dbReference>
<evidence type="ECO:0000313" key="2">
    <source>
        <dbReference type="EMBL" id="GAA4734676.1"/>
    </source>
</evidence>
<organism evidence="2 3">
    <name type="scientific">Amnibacterium soli</name>
    <dbReference type="NCBI Taxonomy" id="1282736"/>
    <lineage>
        <taxon>Bacteria</taxon>
        <taxon>Bacillati</taxon>
        <taxon>Actinomycetota</taxon>
        <taxon>Actinomycetes</taxon>
        <taxon>Micrococcales</taxon>
        <taxon>Microbacteriaceae</taxon>
        <taxon>Amnibacterium</taxon>
    </lineage>
</organism>
<accession>A0ABP8YQC0</accession>
<dbReference type="PANTHER" id="PTHR43194">
    <property type="entry name" value="HYDROLASE ALPHA/BETA FOLD FAMILY"/>
    <property type="match status" value="1"/>
</dbReference>
<dbReference type="EMBL" id="BAABLP010000001">
    <property type="protein sequence ID" value="GAA4734676.1"/>
    <property type="molecule type" value="Genomic_DNA"/>
</dbReference>
<feature type="domain" description="AB hydrolase-1" evidence="1">
    <location>
        <begin position="18"/>
        <end position="241"/>
    </location>
</feature>
<dbReference type="GO" id="GO:0016787">
    <property type="term" value="F:hydrolase activity"/>
    <property type="evidence" value="ECO:0007669"/>
    <property type="project" value="UniProtKB-KW"/>
</dbReference>
<dbReference type="RefSeq" id="WP_345478863.1">
    <property type="nucleotide sequence ID" value="NZ_BAABLP010000001.1"/>
</dbReference>
<evidence type="ECO:0000313" key="3">
    <source>
        <dbReference type="Proteomes" id="UP001500121"/>
    </source>
</evidence>
<dbReference type="PRINTS" id="PR00111">
    <property type="entry name" value="ABHYDROLASE"/>
</dbReference>
<gene>
    <name evidence="2" type="ORF">GCM10025783_00360</name>
</gene>
<keyword evidence="3" id="KW-1185">Reference proteome</keyword>
<protein>
    <submittedName>
        <fullName evidence="2">Alpha/beta hydrolase</fullName>
    </submittedName>
</protein>
<dbReference type="InterPro" id="IPR000073">
    <property type="entry name" value="AB_hydrolase_1"/>
</dbReference>
<proteinExistence type="predicted"/>